<evidence type="ECO:0000313" key="1">
    <source>
        <dbReference type="EMBL" id="WNG43735.1"/>
    </source>
</evidence>
<organism evidence="1 2">
    <name type="scientific">Archangium minus</name>
    <dbReference type="NCBI Taxonomy" id="83450"/>
    <lineage>
        <taxon>Bacteria</taxon>
        <taxon>Pseudomonadati</taxon>
        <taxon>Myxococcota</taxon>
        <taxon>Myxococcia</taxon>
        <taxon>Myxococcales</taxon>
        <taxon>Cystobacterineae</taxon>
        <taxon>Archangiaceae</taxon>
        <taxon>Archangium</taxon>
    </lineage>
</organism>
<dbReference type="Proteomes" id="UP001611383">
    <property type="component" value="Chromosome"/>
</dbReference>
<proteinExistence type="predicted"/>
<evidence type="ECO:0000313" key="2">
    <source>
        <dbReference type="Proteomes" id="UP001611383"/>
    </source>
</evidence>
<reference evidence="1 2" key="1">
    <citation type="submission" date="2019-08" db="EMBL/GenBank/DDBJ databases">
        <title>Archangium and Cystobacter genomes.</title>
        <authorList>
            <person name="Chen I.-C.K."/>
            <person name="Wielgoss S."/>
        </authorList>
    </citation>
    <scope>NUCLEOTIDE SEQUENCE [LARGE SCALE GENOMIC DNA]</scope>
    <source>
        <strain evidence="1 2">Cbm 6</strain>
    </source>
</reference>
<protein>
    <submittedName>
        <fullName evidence="1">Uncharacterized protein</fullName>
    </submittedName>
</protein>
<name>A0ABY9WIW3_9BACT</name>
<sequence>MSFYDKRVTQGCFPQALLFSLYELITRTGDVPPGGQAPWKHGIRKVFCTQKAAVQGGAISAASAWNTVASFTPLLGLNRTALPNLPGTQQ</sequence>
<gene>
    <name evidence="1" type="ORF">F0U60_06225</name>
</gene>
<keyword evidence="2" id="KW-1185">Reference proteome</keyword>
<dbReference type="EMBL" id="CP043494">
    <property type="protein sequence ID" value="WNG43735.1"/>
    <property type="molecule type" value="Genomic_DNA"/>
</dbReference>
<accession>A0ABY9WIW3</accession>
<dbReference type="RefSeq" id="WP_395815325.1">
    <property type="nucleotide sequence ID" value="NZ_CP043494.1"/>
</dbReference>